<comment type="function">
    <text evidence="1 10">Condenses 4-methyl-5-(beta-hydroxyethyl)thiazole monophosphate (THZ-P) and 2-methyl-4-amino-5-hydroxymethyl pyrimidine pyrophosphate (HMP-PP) to form thiamine monophosphate (TMP).</text>
</comment>
<dbReference type="InterPro" id="IPR022998">
    <property type="entry name" value="ThiamineP_synth_TenI"/>
</dbReference>
<evidence type="ECO:0000256" key="11">
    <source>
        <dbReference type="RuleBase" id="RU003826"/>
    </source>
</evidence>
<gene>
    <name evidence="10" type="primary">thiE</name>
    <name evidence="14" type="ORF">SAMN04488035_1182</name>
</gene>
<keyword evidence="4 10" id="KW-0479">Metal-binding</keyword>
<reference evidence="15" key="1">
    <citation type="submission" date="2016-10" db="EMBL/GenBank/DDBJ databases">
        <authorList>
            <person name="Varghese N."/>
            <person name="Submissions S."/>
        </authorList>
    </citation>
    <scope>NUCLEOTIDE SEQUENCE [LARGE SCALE GENOMIC DNA]</scope>
    <source>
        <strain evidence="15">DSM 19083</strain>
    </source>
</reference>
<feature type="domain" description="Thiamine phosphate synthase/TenI" evidence="13">
    <location>
        <begin position="17"/>
        <end position="201"/>
    </location>
</feature>
<proteinExistence type="inferred from homology"/>
<dbReference type="Pfam" id="PF02581">
    <property type="entry name" value="TMP-TENI"/>
    <property type="match status" value="1"/>
</dbReference>
<evidence type="ECO:0000256" key="9">
    <source>
        <dbReference type="ARBA" id="ARBA00047883"/>
    </source>
</evidence>
<comment type="cofactor">
    <cofactor evidence="10">
        <name>Mg(2+)</name>
        <dbReference type="ChEBI" id="CHEBI:18420"/>
    </cofactor>
    <text evidence="10">Binds 1 Mg(2+) ion per subunit.</text>
</comment>
<keyword evidence="6 10" id="KW-0784">Thiamine biosynthesis</keyword>
<evidence type="ECO:0000256" key="10">
    <source>
        <dbReference type="HAMAP-Rule" id="MF_00097"/>
    </source>
</evidence>
<keyword evidence="3 10" id="KW-0808">Transferase</keyword>
<evidence type="ECO:0000313" key="15">
    <source>
        <dbReference type="Proteomes" id="UP000198520"/>
    </source>
</evidence>
<comment type="pathway">
    <text evidence="2 10 12">Cofactor biosynthesis; thiamine diphosphate biosynthesis; thiamine phosphate from 4-amino-2-methyl-5-diphosphomethylpyrimidine and 4-methyl-5-(2-phosphoethyl)-thiazole: step 1/1.</text>
</comment>
<dbReference type="GO" id="GO:0000287">
    <property type="term" value="F:magnesium ion binding"/>
    <property type="evidence" value="ECO:0007669"/>
    <property type="project" value="UniProtKB-UniRule"/>
</dbReference>
<dbReference type="Proteomes" id="UP000198520">
    <property type="component" value="Unassembled WGS sequence"/>
</dbReference>
<comment type="similarity">
    <text evidence="10 11">Belongs to the thiamine-phosphate synthase family.</text>
</comment>
<evidence type="ECO:0000259" key="13">
    <source>
        <dbReference type="Pfam" id="PF02581"/>
    </source>
</evidence>
<feature type="binding site" evidence="10">
    <location>
        <begin position="198"/>
        <end position="199"/>
    </location>
    <ligand>
        <name>2-[(2R,5Z)-2-carboxy-4-methylthiazol-5(2H)-ylidene]ethyl phosphate</name>
        <dbReference type="ChEBI" id="CHEBI:62899"/>
    </ligand>
</feature>
<dbReference type="STRING" id="285351.SAMN04488035_1182"/>
<evidence type="ECO:0000256" key="3">
    <source>
        <dbReference type="ARBA" id="ARBA00022679"/>
    </source>
</evidence>
<name>A0A1I2F9H2_9MICO</name>
<evidence type="ECO:0000313" key="14">
    <source>
        <dbReference type="EMBL" id="SFF01447.1"/>
    </source>
</evidence>
<sequence length="222" mass="22400">MTGAGCRPSRHPLDLTLYLVTDTALCARAGLAATVGAAVRAGVTAVQLRDPSASDAELVRLGVQVRAALDGTGVPLLINDRVHLVQEISAHGAHIGQGDMPAPQARALLGDDAYLGLTVHDAAEVRHAMALPVGTVDYLGVGPVWATPTKPDHRAPGGLPLLRELSALSALPCVAIGGISAGRAALVRPTGVAGIAVVSAICGQSDVAAATSALRTSWARAS</sequence>
<dbReference type="GO" id="GO:0004789">
    <property type="term" value="F:thiamine-phosphate diphosphorylase activity"/>
    <property type="evidence" value="ECO:0007669"/>
    <property type="project" value="UniProtKB-UniRule"/>
</dbReference>
<evidence type="ECO:0000256" key="5">
    <source>
        <dbReference type="ARBA" id="ARBA00022842"/>
    </source>
</evidence>
<feature type="binding site" evidence="10">
    <location>
        <begin position="147"/>
        <end position="149"/>
    </location>
    <ligand>
        <name>2-[(2R,5Z)-2-carboxy-4-methylthiazol-5(2H)-ylidene]ethyl phosphate</name>
        <dbReference type="ChEBI" id="CHEBI:62899"/>
    </ligand>
</feature>
<dbReference type="InterPro" id="IPR034291">
    <property type="entry name" value="TMP_synthase"/>
</dbReference>
<accession>A0A1I2F9H2</accession>
<evidence type="ECO:0000256" key="4">
    <source>
        <dbReference type="ARBA" id="ARBA00022723"/>
    </source>
</evidence>
<comment type="catalytic activity">
    <reaction evidence="8 10 11">
        <text>2-(2-carboxy-4-methylthiazol-5-yl)ethyl phosphate + 4-amino-2-methyl-5-(diphosphooxymethyl)pyrimidine + 2 H(+) = thiamine phosphate + CO2 + diphosphate</text>
        <dbReference type="Rhea" id="RHEA:47848"/>
        <dbReference type="ChEBI" id="CHEBI:15378"/>
        <dbReference type="ChEBI" id="CHEBI:16526"/>
        <dbReference type="ChEBI" id="CHEBI:33019"/>
        <dbReference type="ChEBI" id="CHEBI:37575"/>
        <dbReference type="ChEBI" id="CHEBI:57841"/>
        <dbReference type="ChEBI" id="CHEBI:62890"/>
        <dbReference type="EC" id="2.5.1.3"/>
    </reaction>
</comment>
<evidence type="ECO:0000256" key="6">
    <source>
        <dbReference type="ARBA" id="ARBA00022977"/>
    </source>
</evidence>
<dbReference type="PANTHER" id="PTHR20857">
    <property type="entry name" value="THIAMINE-PHOSPHATE PYROPHOSPHORYLASE"/>
    <property type="match status" value="1"/>
</dbReference>
<dbReference type="UniPathway" id="UPA00060">
    <property type="reaction ID" value="UER00141"/>
</dbReference>
<keyword evidence="15" id="KW-1185">Reference proteome</keyword>
<dbReference type="HAMAP" id="MF_00097">
    <property type="entry name" value="TMP_synthase"/>
    <property type="match status" value="1"/>
</dbReference>
<comment type="catalytic activity">
    <reaction evidence="9 10 11">
        <text>2-[(2R,5Z)-2-carboxy-4-methylthiazol-5(2H)-ylidene]ethyl phosphate + 4-amino-2-methyl-5-(diphosphooxymethyl)pyrimidine + 2 H(+) = thiamine phosphate + CO2 + diphosphate</text>
        <dbReference type="Rhea" id="RHEA:47844"/>
        <dbReference type="ChEBI" id="CHEBI:15378"/>
        <dbReference type="ChEBI" id="CHEBI:16526"/>
        <dbReference type="ChEBI" id="CHEBI:33019"/>
        <dbReference type="ChEBI" id="CHEBI:37575"/>
        <dbReference type="ChEBI" id="CHEBI:57841"/>
        <dbReference type="ChEBI" id="CHEBI:62899"/>
        <dbReference type="EC" id="2.5.1.3"/>
    </reaction>
</comment>
<comment type="caution">
    <text evidence="10">Lacks conserved residue(s) required for the propagation of feature annotation.</text>
</comment>
<feature type="binding site" evidence="10">
    <location>
        <position position="99"/>
    </location>
    <ligand>
        <name>Mg(2+)</name>
        <dbReference type="ChEBI" id="CHEBI:18420"/>
    </ligand>
</feature>
<dbReference type="OrthoDB" id="3243336at2"/>
<evidence type="ECO:0000256" key="2">
    <source>
        <dbReference type="ARBA" id="ARBA00005165"/>
    </source>
</evidence>
<dbReference type="NCBIfam" id="TIGR00693">
    <property type="entry name" value="thiE"/>
    <property type="match status" value="1"/>
</dbReference>
<dbReference type="EC" id="2.5.1.3" evidence="10"/>
<evidence type="ECO:0000256" key="12">
    <source>
        <dbReference type="RuleBase" id="RU004253"/>
    </source>
</evidence>
<dbReference type="CDD" id="cd00564">
    <property type="entry name" value="TMP_TenI"/>
    <property type="match status" value="1"/>
</dbReference>
<feature type="binding site" evidence="10">
    <location>
        <position position="118"/>
    </location>
    <ligand>
        <name>4-amino-2-methyl-5-(diphosphooxymethyl)pyrimidine</name>
        <dbReference type="ChEBI" id="CHEBI:57841"/>
    </ligand>
</feature>
<dbReference type="PANTHER" id="PTHR20857:SF15">
    <property type="entry name" value="THIAMINE-PHOSPHATE SYNTHASE"/>
    <property type="match status" value="1"/>
</dbReference>
<protein>
    <recommendedName>
        <fullName evidence="10">Thiamine-phosphate synthase</fullName>
        <shortName evidence="10">TP synthase</shortName>
        <shortName evidence="10">TPS</shortName>
        <ecNumber evidence="10">2.5.1.3</ecNumber>
    </recommendedName>
    <alternativeName>
        <fullName evidence="10">Thiamine-phosphate pyrophosphorylase</fullName>
        <shortName evidence="10">TMP pyrophosphorylase</shortName>
        <shortName evidence="10">TMP-PPase</shortName>
    </alternativeName>
</protein>
<dbReference type="GO" id="GO:0009229">
    <property type="term" value="P:thiamine diphosphate biosynthetic process"/>
    <property type="evidence" value="ECO:0007669"/>
    <property type="project" value="UniProtKB-UniRule"/>
</dbReference>
<dbReference type="InterPro" id="IPR036206">
    <property type="entry name" value="ThiamineP_synth_sf"/>
</dbReference>
<dbReference type="AlphaFoldDB" id="A0A1I2F9H2"/>
<feature type="binding site" evidence="10">
    <location>
        <position position="80"/>
    </location>
    <ligand>
        <name>Mg(2+)</name>
        <dbReference type="ChEBI" id="CHEBI:18420"/>
    </ligand>
</feature>
<keyword evidence="5 10" id="KW-0460">Magnesium</keyword>
<evidence type="ECO:0000256" key="1">
    <source>
        <dbReference type="ARBA" id="ARBA00003814"/>
    </source>
</evidence>
<feature type="binding site" evidence="10">
    <location>
        <position position="178"/>
    </location>
    <ligand>
        <name>2-[(2R,5Z)-2-carboxy-4-methylthiazol-5(2H)-ylidene]ethyl phosphate</name>
        <dbReference type="ChEBI" id="CHEBI:62899"/>
    </ligand>
</feature>
<dbReference type="InterPro" id="IPR013785">
    <property type="entry name" value="Aldolase_TIM"/>
</dbReference>
<feature type="binding site" evidence="10">
    <location>
        <position position="150"/>
    </location>
    <ligand>
        <name>4-amino-2-methyl-5-(diphosphooxymethyl)pyrimidine</name>
        <dbReference type="ChEBI" id="CHEBI:57841"/>
    </ligand>
</feature>
<dbReference type="Gene3D" id="3.20.20.70">
    <property type="entry name" value="Aldolase class I"/>
    <property type="match status" value="1"/>
</dbReference>
<dbReference type="SUPFAM" id="SSF51391">
    <property type="entry name" value="Thiamin phosphate synthase"/>
    <property type="match status" value="1"/>
</dbReference>
<organism evidence="14 15">
    <name type="scientific">Flavimobilis marinus</name>
    <dbReference type="NCBI Taxonomy" id="285351"/>
    <lineage>
        <taxon>Bacteria</taxon>
        <taxon>Bacillati</taxon>
        <taxon>Actinomycetota</taxon>
        <taxon>Actinomycetes</taxon>
        <taxon>Micrococcales</taxon>
        <taxon>Jonesiaceae</taxon>
        <taxon>Flavimobilis</taxon>
    </lineage>
</organism>
<evidence type="ECO:0000256" key="8">
    <source>
        <dbReference type="ARBA" id="ARBA00047851"/>
    </source>
</evidence>
<dbReference type="GO" id="GO:0005737">
    <property type="term" value="C:cytoplasm"/>
    <property type="evidence" value="ECO:0007669"/>
    <property type="project" value="TreeGrafter"/>
</dbReference>
<evidence type="ECO:0000256" key="7">
    <source>
        <dbReference type="ARBA" id="ARBA00047334"/>
    </source>
</evidence>
<feature type="binding site" evidence="10">
    <location>
        <position position="79"/>
    </location>
    <ligand>
        <name>4-amino-2-methyl-5-(diphosphooxymethyl)pyrimidine</name>
        <dbReference type="ChEBI" id="CHEBI:57841"/>
    </ligand>
</feature>
<dbReference type="GO" id="GO:0009228">
    <property type="term" value="P:thiamine biosynthetic process"/>
    <property type="evidence" value="ECO:0007669"/>
    <property type="project" value="UniProtKB-KW"/>
</dbReference>
<comment type="catalytic activity">
    <reaction evidence="7 10 11">
        <text>4-methyl-5-(2-phosphooxyethyl)-thiazole + 4-amino-2-methyl-5-(diphosphooxymethyl)pyrimidine + H(+) = thiamine phosphate + diphosphate</text>
        <dbReference type="Rhea" id="RHEA:22328"/>
        <dbReference type="ChEBI" id="CHEBI:15378"/>
        <dbReference type="ChEBI" id="CHEBI:33019"/>
        <dbReference type="ChEBI" id="CHEBI:37575"/>
        <dbReference type="ChEBI" id="CHEBI:57841"/>
        <dbReference type="ChEBI" id="CHEBI:58296"/>
        <dbReference type="EC" id="2.5.1.3"/>
    </reaction>
</comment>
<dbReference type="EMBL" id="FONZ01000002">
    <property type="protein sequence ID" value="SFF01447.1"/>
    <property type="molecule type" value="Genomic_DNA"/>
</dbReference>